<comment type="caution">
    <text evidence="6">The sequence shown here is derived from an EMBL/GenBank/DDBJ whole genome shotgun (WGS) entry which is preliminary data.</text>
</comment>
<evidence type="ECO:0000256" key="1">
    <source>
        <dbReference type="ARBA" id="ARBA00023015"/>
    </source>
</evidence>
<protein>
    <submittedName>
        <fullName evidence="6">IclR family transcriptional regulator</fullName>
    </submittedName>
</protein>
<feature type="domain" description="IclR-ED" evidence="5">
    <location>
        <begin position="64"/>
        <end position="245"/>
    </location>
</feature>
<dbReference type="Pfam" id="PF01614">
    <property type="entry name" value="IclR_C"/>
    <property type="match status" value="1"/>
</dbReference>
<dbReference type="GO" id="GO:0003700">
    <property type="term" value="F:DNA-binding transcription factor activity"/>
    <property type="evidence" value="ECO:0007669"/>
    <property type="project" value="TreeGrafter"/>
</dbReference>
<dbReference type="AlphaFoldDB" id="A0A5D4UDV1"/>
<dbReference type="InterPro" id="IPR005471">
    <property type="entry name" value="Tscrpt_reg_IclR_N"/>
</dbReference>
<evidence type="ECO:0000256" key="3">
    <source>
        <dbReference type="ARBA" id="ARBA00023163"/>
    </source>
</evidence>
<dbReference type="Gene3D" id="1.10.10.10">
    <property type="entry name" value="Winged helix-like DNA-binding domain superfamily/Winged helix DNA-binding domain"/>
    <property type="match status" value="1"/>
</dbReference>
<dbReference type="RefSeq" id="WP_148968371.1">
    <property type="nucleotide sequence ID" value="NZ_CANLNA010000003.1"/>
</dbReference>
<keyword evidence="3" id="KW-0804">Transcription</keyword>
<dbReference type="PANTHER" id="PTHR30136">
    <property type="entry name" value="HELIX-TURN-HELIX TRANSCRIPTIONAL REGULATOR, ICLR FAMILY"/>
    <property type="match status" value="1"/>
</dbReference>
<dbReference type="InterPro" id="IPR029016">
    <property type="entry name" value="GAF-like_dom_sf"/>
</dbReference>
<evidence type="ECO:0000259" key="4">
    <source>
        <dbReference type="PROSITE" id="PS51077"/>
    </source>
</evidence>
<organism evidence="6 7">
    <name type="scientific">Rossellomorea aquimaris</name>
    <dbReference type="NCBI Taxonomy" id="189382"/>
    <lineage>
        <taxon>Bacteria</taxon>
        <taxon>Bacillati</taxon>
        <taxon>Bacillota</taxon>
        <taxon>Bacilli</taxon>
        <taxon>Bacillales</taxon>
        <taxon>Bacillaceae</taxon>
        <taxon>Rossellomorea</taxon>
    </lineage>
</organism>
<gene>
    <name evidence="6" type="ORF">FZC85_10995</name>
</gene>
<reference evidence="6 7" key="1">
    <citation type="submission" date="2019-08" db="EMBL/GenBank/DDBJ databases">
        <title>Bacillus genomes from the desert of Cuatro Cienegas, Coahuila.</title>
        <authorList>
            <person name="Olmedo-Alvarez G."/>
        </authorList>
    </citation>
    <scope>NUCLEOTIDE SEQUENCE [LARGE SCALE GENOMIC DNA]</scope>
    <source>
        <strain evidence="6 7">CH87b_3T</strain>
    </source>
</reference>
<dbReference type="PROSITE" id="PS51078">
    <property type="entry name" value="ICLR_ED"/>
    <property type="match status" value="1"/>
</dbReference>
<dbReference type="InterPro" id="IPR036390">
    <property type="entry name" value="WH_DNA-bd_sf"/>
</dbReference>
<dbReference type="InterPro" id="IPR036388">
    <property type="entry name" value="WH-like_DNA-bd_sf"/>
</dbReference>
<keyword evidence="1" id="KW-0805">Transcription regulation</keyword>
<dbReference type="InterPro" id="IPR014757">
    <property type="entry name" value="Tscrpt_reg_IclR_C"/>
</dbReference>
<evidence type="ECO:0000256" key="2">
    <source>
        <dbReference type="ARBA" id="ARBA00023125"/>
    </source>
</evidence>
<name>A0A5D4UDV1_9BACI</name>
<sequence length="250" mass="27815">MISSVKKISKILNCFTNDEPALGNNEIAERLGMNPSTVHHLVRTLCEEGMLIQDSRKKYRLGWKLLEWSNHVMYQQDIYSEATPFCENLIRKFHGTVHIGMFDSGEVRFVLKVKSKTSLPVPTYVGATKPAYCTSTGKILLAYNPSLIKPTIAKGLLQRAPNTITCISKLKEELKQIKAQGFAISNNENELGLYGIAAPIRSYTGQTIAALNMVGPITYMNGSNRNEMIRNVVNTAEKISKDIGYISSVL</sequence>
<dbReference type="PANTHER" id="PTHR30136:SF35">
    <property type="entry name" value="HTH-TYPE TRANSCRIPTIONAL REGULATOR RV1719"/>
    <property type="match status" value="1"/>
</dbReference>
<dbReference type="GO" id="GO:0045892">
    <property type="term" value="P:negative regulation of DNA-templated transcription"/>
    <property type="evidence" value="ECO:0007669"/>
    <property type="project" value="TreeGrafter"/>
</dbReference>
<keyword evidence="2" id="KW-0238">DNA-binding</keyword>
<dbReference type="InterPro" id="IPR050707">
    <property type="entry name" value="HTH_MetabolicPath_Reg"/>
</dbReference>
<feature type="domain" description="HTH iclR-type" evidence="4">
    <location>
        <begin position="2"/>
        <end position="63"/>
    </location>
</feature>
<dbReference type="OrthoDB" id="9778379at2"/>
<evidence type="ECO:0000313" key="6">
    <source>
        <dbReference type="EMBL" id="TYS85502.1"/>
    </source>
</evidence>
<dbReference type="SMART" id="SM00346">
    <property type="entry name" value="HTH_ICLR"/>
    <property type="match status" value="1"/>
</dbReference>
<dbReference type="PROSITE" id="PS51077">
    <property type="entry name" value="HTH_ICLR"/>
    <property type="match status" value="1"/>
</dbReference>
<dbReference type="GO" id="GO:0003677">
    <property type="term" value="F:DNA binding"/>
    <property type="evidence" value="ECO:0007669"/>
    <property type="project" value="UniProtKB-KW"/>
</dbReference>
<dbReference type="Pfam" id="PF09339">
    <property type="entry name" value="HTH_IclR"/>
    <property type="match status" value="1"/>
</dbReference>
<dbReference type="Gene3D" id="3.30.450.40">
    <property type="match status" value="1"/>
</dbReference>
<dbReference type="SUPFAM" id="SSF55781">
    <property type="entry name" value="GAF domain-like"/>
    <property type="match status" value="1"/>
</dbReference>
<dbReference type="Proteomes" id="UP000324269">
    <property type="component" value="Unassembled WGS sequence"/>
</dbReference>
<proteinExistence type="predicted"/>
<evidence type="ECO:0000259" key="5">
    <source>
        <dbReference type="PROSITE" id="PS51078"/>
    </source>
</evidence>
<accession>A0A5D4UDV1</accession>
<evidence type="ECO:0000313" key="7">
    <source>
        <dbReference type="Proteomes" id="UP000324269"/>
    </source>
</evidence>
<dbReference type="SUPFAM" id="SSF46785">
    <property type="entry name" value="Winged helix' DNA-binding domain"/>
    <property type="match status" value="1"/>
</dbReference>
<dbReference type="EMBL" id="VTEZ01000003">
    <property type="protein sequence ID" value="TYS85502.1"/>
    <property type="molecule type" value="Genomic_DNA"/>
</dbReference>